<dbReference type="AlphaFoldDB" id="A0AAD9QXN1"/>
<name>A0AAD9QXN1_ACRCE</name>
<protein>
    <submittedName>
        <fullName evidence="1">Uncharacterized protein</fullName>
    </submittedName>
</protein>
<reference evidence="1" key="1">
    <citation type="journal article" date="2023" name="G3 (Bethesda)">
        <title>Whole genome assembly and annotation of the endangered Caribbean coral Acropora cervicornis.</title>
        <authorList>
            <person name="Selwyn J.D."/>
            <person name="Vollmer S.V."/>
        </authorList>
    </citation>
    <scope>NUCLEOTIDE SEQUENCE</scope>
    <source>
        <strain evidence="1">K2</strain>
    </source>
</reference>
<dbReference type="EMBL" id="JARQWQ010000010">
    <property type="protein sequence ID" value="KAK2569020.1"/>
    <property type="molecule type" value="Genomic_DNA"/>
</dbReference>
<keyword evidence="2" id="KW-1185">Reference proteome</keyword>
<accession>A0AAD9QXN1</accession>
<dbReference type="Proteomes" id="UP001249851">
    <property type="component" value="Unassembled WGS sequence"/>
</dbReference>
<organism evidence="1 2">
    <name type="scientific">Acropora cervicornis</name>
    <name type="common">Staghorn coral</name>
    <dbReference type="NCBI Taxonomy" id="6130"/>
    <lineage>
        <taxon>Eukaryota</taxon>
        <taxon>Metazoa</taxon>
        <taxon>Cnidaria</taxon>
        <taxon>Anthozoa</taxon>
        <taxon>Hexacorallia</taxon>
        <taxon>Scleractinia</taxon>
        <taxon>Astrocoeniina</taxon>
        <taxon>Acroporidae</taxon>
        <taxon>Acropora</taxon>
    </lineage>
</organism>
<evidence type="ECO:0000313" key="2">
    <source>
        <dbReference type="Proteomes" id="UP001249851"/>
    </source>
</evidence>
<sequence>MREMGNYNGFIPHLPQLATLTGRTNDNLVSTAIFSMSQSKMHVYLMSYNTKGVLLKFLLCKATMSNVLPSNPPVSFMLMGGERLCENKDVLSRSTSPVLLASAGM</sequence>
<proteinExistence type="predicted"/>
<evidence type="ECO:0000313" key="1">
    <source>
        <dbReference type="EMBL" id="KAK2569020.1"/>
    </source>
</evidence>
<comment type="caution">
    <text evidence="1">The sequence shown here is derived from an EMBL/GenBank/DDBJ whole genome shotgun (WGS) entry which is preliminary data.</text>
</comment>
<reference evidence="1" key="2">
    <citation type="journal article" date="2023" name="Science">
        <title>Genomic signatures of disease resistance in endangered staghorn corals.</title>
        <authorList>
            <person name="Vollmer S.V."/>
            <person name="Selwyn J.D."/>
            <person name="Despard B.A."/>
            <person name="Roesel C.L."/>
        </authorList>
    </citation>
    <scope>NUCLEOTIDE SEQUENCE</scope>
    <source>
        <strain evidence="1">K2</strain>
    </source>
</reference>
<gene>
    <name evidence="1" type="ORF">P5673_005900</name>
</gene>